<dbReference type="SUPFAM" id="SSF53335">
    <property type="entry name" value="S-adenosyl-L-methionine-dependent methyltransferases"/>
    <property type="match status" value="1"/>
</dbReference>
<protein>
    <submittedName>
        <fullName evidence="1">Methyltransferase domain-containing protein</fullName>
    </submittedName>
</protein>
<dbReference type="GO" id="GO:0032259">
    <property type="term" value="P:methylation"/>
    <property type="evidence" value="ECO:0007669"/>
    <property type="project" value="UniProtKB-KW"/>
</dbReference>
<gene>
    <name evidence="1" type="ORF">EHS13_26205</name>
</gene>
<proteinExistence type="predicted"/>
<accession>A0A6B8RP58</accession>
<dbReference type="InterPro" id="IPR010719">
    <property type="entry name" value="MnmM_MeTrfase"/>
</dbReference>
<keyword evidence="1" id="KW-0489">Methyltransferase</keyword>
<evidence type="ECO:0000313" key="1">
    <source>
        <dbReference type="EMBL" id="QGQ98130.1"/>
    </source>
</evidence>
<name>A0A6B8RP58_9BACL</name>
<dbReference type="PANTHER" id="PTHR35276:SF1">
    <property type="entry name" value="TRNA (MNM(5)S(2)U34)-METHYLTRANSFERASE, CHLOROPLASTIC"/>
    <property type="match status" value="1"/>
</dbReference>
<reference evidence="2" key="1">
    <citation type="submission" date="2018-11" db="EMBL/GenBank/DDBJ databases">
        <title>Complete genome sequence of Paenibacillus sp. ML311-T8.</title>
        <authorList>
            <person name="Nam Y.-D."/>
            <person name="Kang J."/>
            <person name="Chung W.-H."/>
            <person name="Park Y.S."/>
        </authorList>
    </citation>
    <scope>NUCLEOTIDE SEQUENCE [LARGE SCALE GENOMIC DNA]</scope>
    <source>
        <strain evidence="2">ML311-T8</strain>
    </source>
</reference>
<dbReference type="AlphaFoldDB" id="A0A6B8RP58"/>
<keyword evidence="2" id="KW-1185">Reference proteome</keyword>
<keyword evidence="1" id="KW-0808">Transferase</keyword>
<evidence type="ECO:0000313" key="2">
    <source>
        <dbReference type="Proteomes" id="UP000426246"/>
    </source>
</evidence>
<dbReference type="Pfam" id="PF06962">
    <property type="entry name" value="rRNA_methylase"/>
    <property type="match status" value="1"/>
</dbReference>
<dbReference type="PANTHER" id="PTHR35276">
    <property type="entry name" value="S-ADENOSYL-L-METHIONINE-DEPENDENT METHYLTRANSFERASES SUPERFAMILY PROTEIN"/>
    <property type="match status" value="1"/>
</dbReference>
<dbReference type="KEGG" id="ppsc:EHS13_26205"/>
<dbReference type="GO" id="GO:0008168">
    <property type="term" value="F:methyltransferase activity"/>
    <property type="evidence" value="ECO:0007669"/>
    <property type="project" value="UniProtKB-KW"/>
</dbReference>
<dbReference type="RefSeq" id="WP_155703229.1">
    <property type="nucleotide sequence ID" value="NZ_CP034235.1"/>
</dbReference>
<dbReference type="InterPro" id="IPR029063">
    <property type="entry name" value="SAM-dependent_MTases_sf"/>
</dbReference>
<dbReference type="OrthoDB" id="9792989at2"/>
<sequence length="192" mass="20948">MGLASVLEFARHVVETKVKAGDLAIDATVGQGHDTLLLAELVGDDGKVFGFDIQEAAIAIARDRIHAKLGSNHSVNWVHGSHEFMLQDLPAEWQGQVSAVMFNLGYLPGYDHKITTNYKSTLAGLDAAVQLLQTGGVITIVAYTGHEGAQEEADAIEKWAAQLPQKQFNVLTYKFINQANHPPYLLVVEKRT</sequence>
<organism evidence="1 2">
    <name type="scientific">Paenibacillus psychroresistens</name>
    <dbReference type="NCBI Taxonomy" id="1778678"/>
    <lineage>
        <taxon>Bacteria</taxon>
        <taxon>Bacillati</taxon>
        <taxon>Bacillota</taxon>
        <taxon>Bacilli</taxon>
        <taxon>Bacillales</taxon>
        <taxon>Paenibacillaceae</taxon>
        <taxon>Paenibacillus</taxon>
    </lineage>
</organism>
<dbReference type="Proteomes" id="UP000426246">
    <property type="component" value="Chromosome"/>
</dbReference>
<dbReference type="Gene3D" id="3.40.50.150">
    <property type="entry name" value="Vaccinia Virus protein VP39"/>
    <property type="match status" value="1"/>
</dbReference>
<dbReference type="EMBL" id="CP034235">
    <property type="protein sequence ID" value="QGQ98130.1"/>
    <property type="molecule type" value="Genomic_DNA"/>
</dbReference>